<evidence type="ECO:0000259" key="4">
    <source>
        <dbReference type="PROSITE" id="PS50015"/>
    </source>
</evidence>
<sequence length="283" mass="31886">MFAFLFALCLSAIDPTPPPFRRPFQPERVSHFECVNIVRHVEKLVQSGSGVKHIETKISEMCDRLSETRKEVCQSIAKDKIKQIVDLLNEMKAPQFICDLLGYRKILGPERQITVADCHSIVEKLKVQYKTFKPGFRRPILNQTEGSKIPPPVLPQNPAQPQNPTKPQPAAAKVLGDDDKPKEEPKPADGNSEARPLPAPIKPANDRPFGIRPESGIRDNRLQFPGMRMPFGLGPVCKELPPESRMACHIISRSVYKGLRLGKDETPEEICKNLNETRYIKLI</sequence>
<gene>
    <name evidence="5" type="ORF">TRFO_13046</name>
</gene>
<feature type="chain" id="PRO_5012475738" description="Saposin B-type domain-containing protein" evidence="3">
    <location>
        <begin position="16"/>
        <end position="283"/>
    </location>
</feature>
<dbReference type="VEuPathDB" id="TrichDB:TRFO_13046"/>
<name>A0A1J4L3S8_9EUKA</name>
<feature type="compositionally biased region" description="Basic and acidic residues" evidence="2">
    <location>
        <begin position="175"/>
        <end position="187"/>
    </location>
</feature>
<evidence type="ECO:0000313" key="6">
    <source>
        <dbReference type="Proteomes" id="UP000179807"/>
    </source>
</evidence>
<dbReference type="EMBL" id="MLAK01000089">
    <property type="protein sequence ID" value="OHT16628.1"/>
    <property type="molecule type" value="Genomic_DNA"/>
</dbReference>
<feature type="compositionally biased region" description="Low complexity" evidence="2">
    <location>
        <begin position="156"/>
        <end position="172"/>
    </location>
</feature>
<feature type="domain" description="Saposin B-type" evidence="4">
    <location>
        <begin position="27"/>
        <end position="122"/>
    </location>
</feature>
<dbReference type="InterPro" id="IPR011001">
    <property type="entry name" value="Saposin-like"/>
</dbReference>
<dbReference type="RefSeq" id="XP_068369764.1">
    <property type="nucleotide sequence ID" value="XM_068497001.1"/>
</dbReference>
<organism evidence="5 6">
    <name type="scientific">Tritrichomonas foetus</name>
    <dbReference type="NCBI Taxonomy" id="1144522"/>
    <lineage>
        <taxon>Eukaryota</taxon>
        <taxon>Metamonada</taxon>
        <taxon>Parabasalia</taxon>
        <taxon>Tritrichomonadida</taxon>
        <taxon>Tritrichomonadidae</taxon>
        <taxon>Tritrichomonas</taxon>
    </lineage>
</organism>
<evidence type="ECO:0000256" key="1">
    <source>
        <dbReference type="ARBA" id="ARBA00023157"/>
    </source>
</evidence>
<dbReference type="GeneID" id="94831705"/>
<comment type="caution">
    <text evidence="5">The sequence shown here is derived from an EMBL/GenBank/DDBJ whole genome shotgun (WGS) entry which is preliminary data.</text>
</comment>
<keyword evidence="3" id="KW-0732">Signal</keyword>
<evidence type="ECO:0000256" key="3">
    <source>
        <dbReference type="SAM" id="SignalP"/>
    </source>
</evidence>
<feature type="signal peptide" evidence="3">
    <location>
        <begin position="1"/>
        <end position="15"/>
    </location>
</feature>
<keyword evidence="1" id="KW-1015">Disulfide bond</keyword>
<feature type="region of interest" description="Disordered" evidence="2">
    <location>
        <begin position="140"/>
        <end position="221"/>
    </location>
</feature>
<protein>
    <recommendedName>
        <fullName evidence="4">Saposin B-type domain-containing protein</fullName>
    </recommendedName>
</protein>
<dbReference type="Proteomes" id="UP000179807">
    <property type="component" value="Unassembled WGS sequence"/>
</dbReference>
<accession>A0A1J4L3S8</accession>
<dbReference type="SUPFAM" id="SSF47862">
    <property type="entry name" value="Saposin"/>
    <property type="match status" value="1"/>
</dbReference>
<dbReference type="PROSITE" id="PS50015">
    <property type="entry name" value="SAP_B"/>
    <property type="match status" value="1"/>
</dbReference>
<dbReference type="InterPro" id="IPR008139">
    <property type="entry name" value="SaposinB_dom"/>
</dbReference>
<reference evidence="5" key="1">
    <citation type="submission" date="2016-10" db="EMBL/GenBank/DDBJ databases">
        <authorList>
            <person name="Benchimol M."/>
            <person name="Almeida L.G."/>
            <person name="Vasconcelos A.T."/>
            <person name="Perreira-Neves A."/>
            <person name="Rosa I.A."/>
            <person name="Tasca T."/>
            <person name="Bogo M.R."/>
            <person name="de Souza W."/>
        </authorList>
    </citation>
    <scope>NUCLEOTIDE SEQUENCE [LARGE SCALE GENOMIC DNA]</scope>
    <source>
        <strain evidence="5">K</strain>
    </source>
</reference>
<dbReference type="Gene3D" id="1.10.225.10">
    <property type="entry name" value="Saposin-like"/>
    <property type="match status" value="1"/>
</dbReference>
<keyword evidence="6" id="KW-1185">Reference proteome</keyword>
<dbReference type="AlphaFoldDB" id="A0A1J4L3S8"/>
<proteinExistence type="predicted"/>
<evidence type="ECO:0000313" key="5">
    <source>
        <dbReference type="EMBL" id="OHT16628.1"/>
    </source>
</evidence>
<evidence type="ECO:0000256" key="2">
    <source>
        <dbReference type="SAM" id="MobiDB-lite"/>
    </source>
</evidence>